<sequence length="43" mass="4660">MLMNIEAHQESQSLCWVEMSFQCCSLATPTAVSPSASLPGNFI</sequence>
<organism evidence="1">
    <name type="scientific">Anguilla anguilla</name>
    <name type="common">European freshwater eel</name>
    <name type="synonym">Muraena anguilla</name>
    <dbReference type="NCBI Taxonomy" id="7936"/>
    <lineage>
        <taxon>Eukaryota</taxon>
        <taxon>Metazoa</taxon>
        <taxon>Chordata</taxon>
        <taxon>Craniata</taxon>
        <taxon>Vertebrata</taxon>
        <taxon>Euteleostomi</taxon>
        <taxon>Actinopterygii</taxon>
        <taxon>Neopterygii</taxon>
        <taxon>Teleostei</taxon>
        <taxon>Anguilliformes</taxon>
        <taxon>Anguillidae</taxon>
        <taxon>Anguilla</taxon>
    </lineage>
</organism>
<name>A0A0E9QZU7_ANGAN</name>
<reference evidence="1" key="2">
    <citation type="journal article" date="2015" name="Fish Shellfish Immunol.">
        <title>Early steps in the European eel (Anguilla anguilla)-Vibrio vulnificus interaction in the gills: Role of the RtxA13 toxin.</title>
        <authorList>
            <person name="Callol A."/>
            <person name="Pajuelo D."/>
            <person name="Ebbesson L."/>
            <person name="Teles M."/>
            <person name="MacKenzie S."/>
            <person name="Amaro C."/>
        </authorList>
    </citation>
    <scope>NUCLEOTIDE SEQUENCE</scope>
</reference>
<dbReference type="AlphaFoldDB" id="A0A0E9QZU7"/>
<protein>
    <submittedName>
        <fullName evidence="1">Uncharacterized protein</fullName>
    </submittedName>
</protein>
<evidence type="ECO:0000313" key="1">
    <source>
        <dbReference type="EMBL" id="JAH21735.1"/>
    </source>
</evidence>
<dbReference type="EMBL" id="GBXM01086842">
    <property type="protein sequence ID" value="JAH21735.1"/>
    <property type="molecule type" value="Transcribed_RNA"/>
</dbReference>
<proteinExistence type="predicted"/>
<accession>A0A0E9QZU7</accession>
<reference evidence="1" key="1">
    <citation type="submission" date="2014-11" db="EMBL/GenBank/DDBJ databases">
        <authorList>
            <person name="Amaro Gonzalez C."/>
        </authorList>
    </citation>
    <scope>NUCLEOTIDE SEQUENCE</scope>
</reference>